<evidence type="ECO:0000313" key="7">
    <source>
        <dbReference type="Ensembl" id="ENSPMRP00000002029.1"/>
    </source>
</evidence>
<dbReference type="Ensembl" id="ENSPMRT00000002156.1">
    <property type="protein sequence ID" value="ENSPMRP00000002029.1"/>
    <property type="gene ID" value="ENSPMRG00000001490.1"/>
</dbReference>
<feature type="signal peptide" evidence="5">
    <location>
        <begin position="1"/>
        <end position="26"/>
    </location>
</feature>
<dbReference type="SUPFAM" id="SSF57440">
    <property type="entry name" value="Kringle-like"/>
    <property type="match status" value="1"/>
</dbReference>
<dbReference type="GeneTree" id="ENSGT00940000156671"/>
<evidence type="ECO:0000259" key="6">
    <source>
        <dbReference type="PROSITE" id="PS51092"/>
    </source>
</evidence>
<sequence>EQLKVQLKVMREYLAVLLVALGLVAADEEGIQEEPFESKTALPSEEQVKEHSTGTHVVAGQIFIVSDEPKKERTLEELNSLELSSLSSKDLEEVKAQKAVFTAIGGTADGERCYFPFIFLEKEYSECTADGREDGRL</sequence>
<dbReference type="PROSITE" id="PS51092">
    <property type="entry name" value="FN2_2"/>
    <property type="match status" value="1"/>
</dbReference>
<dbReference type="InterPro" id="IPR013806">
    <property type="entry name" value="Kringle-like"/>
</dbReference>
<protein>
    <recommendedName>
        <fullName evidence="6">Fibronectin type-II domain-containing protein</fullName>
    </recommendedName>
</protein>
<reference evidence="7" key="2">
    <citation type="submission" date="2025-08" db="UniProtKB">
        <authorList>
            <consortium name="Ensembl"/>
        </authorList>
    </citation>
    <scope>IDENTIFICATION</scope>
</reference>
<feature type="region of interest" description="Disordered" evidence="4">
    <location>
        <begin position="34"/>
        <end position="53"/>
    </location>
</feature>
<reference evidence="7 8" key="1">
    <citation type="journal article" date="2019" name="Proc. Natl. Acad. Sci. U.S.A.">
        <title>Regulatory changes in pterin and carotenoid genes underlie balanced color polymorphisms in the wall lizard.</title>
        <authorList>
            <person name="Andrade P."/>
            <person name="Pinho C."/>
            <person name="Perez I de Lanuza G."/>
            <person name="Afonso S."/>
            <person name="Brejcha J."/>
            <person name="Rubin C.J."/>
            <person name="Wallerman O."/>
            <person name="Pereira P."/>
            <person name="Sabatino S.J."/>
            <person name="Bellati A."/>
            <person name="Pellitteri-Rosa D."/>
            <person name="Bosakova Z."/>
            <person name="Bunikis I."/>
            <person name="Carretero M.A."/>
            <person name="Feiner N."/>
            <person name="Marsik P."/>
            <person name="Pauperio F."/>
            <person name="Salvi D."/>
            <person name="Soler L."/>
            <person name="While G.M."/>
            <person name="Uller T."/>
            <person name="Font E."/>
            <person name="Andersson L."/>
            <person name="Carneiro M."/>
        </authorList>
    </citation>
    <scope>NUCLEOTIDE SEQUENCE</scope>
</reference>
<keyword evidence="1" id="KW-0677">Repeat</keyword>
<feature type="domain" description="Fibronectin type-II" evidence="6">
    <location>
        <begin position="108"/>
        <end position="137"/>
    </location>
</feature>
<keyword evidence="8" id="KW-1185">Reference proteome</keyword>
<feature type="chain" id="PRO_5025536807" description="Fibronectin type-II domain-containing protein" evidence="5">
    <location>
        <begin position="27"/>
        <end position="137"/>
    </location>
</feature>
<proteinExistence type="predicted"/>
<keyword evidence="2" id="KW-1015">Disulfide bond</keyword>
<comment type="caution">
    <text evidence="3">Lacks conserved residue(s) required for the propagation of feature annotation.</text>
</comment>
<accession>A0A670HQD9</accession>
<reference evidence="7" key="3">
    <citation type="submission" date="2025-09" db="UniProtKB">
        <authorList>
            <consortium name="Ensembl"/>
        </authorList>
    </citation>
    <scope>IDENTIFICATION</scope>
</reference>
<name>A0A670HQD9_PODMU</name>
<evidence type="ECO:0000256" key="1">
    <source>
        <dbReference type="ARBA" id="ARBA00022737"/>
    </source>
</evidence>
<dbReference type="AlphaFoldDB" id="A0A670HQD9"/>
<evidence type="ECO:0000256" key="2">
    <source>
        <dbReference type="ARBA" id="ARBA00023157"/>
    </source>
</evidence>
<keyword evidence="5" id="KW-0732">Signal</keyword>
<organism evidence="7 8">
    <name type="scientific">Podarcis muralis</name>
    <name type="common">Wall lizard</name>
    <name type="synonym">Lacerta muralis</name>
    <dbReference type="NCBI Taxonomy" id="64176"/>
    <lineage>
        <taxon>Eukaryota</taxon>
        <taxon>Metazoa</taxon>
        <taxon>Chordata</taxon>
        <taxon>Craniata</taxon>
        <taxon>Vertebrata</taxon>
        <taxon>Euteleostomi</taxon>
        <taxon>Lepidosauria</taxon>
        <taxon>Squamata</taxon>
        <taxon>Bifurcata</taxon>
        <taxon>Unidentata</taxon>
        <taxon>Episquamata</taxon>
        <taxon>Laterata</taxon>
        <taxon>Lacertibaenia</taxon>
        <taxon>Lacertidae</taxon>
        <taxon>Podarcis</taxon>
    </lineage>
</organism>
<dbReference type="Pfam" id="PF00040">
    <property type="entry name" value="fn2"/>
    <property type="match status" value="1"/>
</dbReference>
<dbReference type="Proteomes" id="UP000472272">
    <property type="component" value="Chromosome 6"/>
</dbReference>
<dbReference type="Gene3D" id="2.10.10.10">
    <property type="entry name" value="Fibronectin, type II, collagen-binding"/>
    <property type="match status" value="1"/>
</dbReference>
<dbReference type="InterPro" id="IPR000562">
    <property type="entry name" value="FN_type2_dom"/>
</dbReference>
<dbReference type="InterPro" id="IPR036943">
    <property type="entry name" value="FN_type2_sf"/>
</dbReference>
<dbReference type="SMART" id="SM00059">
    <property type="entry name" value="FN2"/>
    <property type="match status" value="1"/>
</dbReference>
<evidence type="ECO:0000256" key="4">
    <source>
        <dbReference type="SAM" id="MobiDB-lite"/>
    </source>
</evidence>
<evidence type="ECO:0000256" key="3">
    <source>
        <dbReference type="PROSITE-ProRule" id="PRU00479"/>
    </source>
</evidence>
<evidence type="ECO:0000256" key="5">
    <source>
        <dbReference type="SAM" id="SignalP"/>
    </source>
</evidence>
<evidence type="ECO:0000313" key="8">
    <source>
        <dbReference type="Proteomes" id="UP000472272"/>
    </source>
</evidence>